<feature type="transmembrane region" description="Helical" evidence="1">
    <location>
        <begin position="65"/>
        <end position="85"/>
    </location>
</feature>
<proteinExistence type="predicted"/>
<comment type="caution">
    <text evidence="2">The sequence shown here is derived from an EMBL/GenBank/DDBJ whole genome shotgun (WGS) entry which is preliminary data.</text>
</comment>
<keyword evidence="1" id="KW-1133">Transmembrane helix</keyword>
<keyword evidence="1" id="KW-0472">Membrane</keyword>
<name>A0A1J5RFT9_9ZZZZ</name>
<evidence type="ECO:0000313" key="2">
    <source>
        <dbReference type="EMBL" id="OIQ90964.1"/>
    </source>
</evidence>
<sequence>MNPQALLPTATLLGAFVIFAGLYAMLYAAGKMRRSRALQAAGYVSYAAQCLVVAGLWWLSPLALAWKLLLVATGLFCSVIPSLAWRHLHQLHQLPEA</sequence>
<accession>A0A1J5RFT9</accession>
<evidence type="ECO:0000256" key="1">
    <source>
        <dbReference type="SAM" id="Phobius"/>
    </source>
</evidence>
<reference evidence="2" key="1">
    <citation type="submission" date="2016-10" db="EMBL/GenBank/DDBJ databases">
        <title>Sequence of Gallionella enrichment culture.</title>
        <authorList>
            <person name="Poehlein A."/>
            <person name="Muehling M."/>
            <person name="Daniel R."/>
        </authorList>
    </citation>
    <scope>NUCLEOTIDE SEQUENCE</scope>
</reference>
<feature type="transmembrane region" description="Helical" evidence="1">
    <location>
        <begin position="40"/>
        <end position="59"/>
    </location>
</feature>
<organism evidence="2">
    <name type="scientific">mine drainage metagenome</name>
    <dbReference type="NCBI Taxonomy" id="410659"/>
    <lineage>
        <taxon>unclassified sequences</taxon>
        <taxon>metagenomes</taxon>
        <taxon>ecological metagenomes</taxon>
    </lineage>
</organism>
<feature type="transmembrane region" description="Helical" evidence="1">
    <location>
        <begin position="6"/>
        <end position="28"/>
    </location>
</feature>
<dbReference type="EMBL" id="MLJW01000274">
    <property type="protein sequence ID" value="OIQ90964.1"/>
    <property type="molecule type" value="Genomic_DNA"/>
</dbReference>
<protein>
    <submittedName>
        <fullName evidence="2">Uncharacterized protein</fullName>
    </submittedName>
</protein>
<keyword evidence="1" id="KW-0812">Transmembrane</keyword>
<dbReference type="AlphaFoldDB" id="A0A1J5RFT9"/>
<gene>
    <name evidence="2" type="ORF">GALL_271040</name>
</gene>